<reference evidence="7" key="2">
    <citation type="submission" date="2025-08" db="UniProtKB">
        <authorList>
            <consortium name="Ensembl"/>
        </authorList>
    </citation>
    <scope>IDENTIFICATION</scope>
</reference>
<dbReference type="GO" id="GO:0031490">
    <property type="term" value="F:chromatin DNA binding"/>
    <property type="evidence" value="ECO:0007669"/>
    <property type="project" value="TreeGrafter"/>
</dbReference>
<feature type="compositionally biased region" description="Low complexity" evidence="5">
    <location>
        <begin position="207"/>
        <end position="219"/>
    </location>
</feature>
<evidence type="ECO:0000313" key="7">
    <source>
        <dbReference type="Ensembl" id="ENSSFOP00015031271.2"/>
    </source>
</evidence>
<evidence type="ECO:0000313" key="8">
    <source>
        <dbReference type="Proteomes" id="UP000694397"/>
    </source>
</evidence>
<evidence type="ECO:0000256" key="1">
    <source>
        <dbReference type="ARBA" id="ARBA00004123"/>
    </source>
</evidence>
<evidence type="ECO:0000259" key="6">
    <source>
        <dbReference type="PROSITE" id="PS50118"/>
    </source>
</evidence>
<dbReference type="GO" id="GO:0005634">
    <property type="term" value="C:nucleus"/>
    <property type="evidence" value="ECO:0007669"/>
    <property type="project" value="UniProtKB-SubCell"/>
</dbReference>
<feature type="compositionally biased region" description="Low complexity" evidence="5">
    <location>
        <begin position="461"/>
        <end position="549"/>
    </location>
</feature>
<dbReference type="Pfam" id="PF00505">
    <property type="entry name" value="HMG_box"/>
    <property type="match status" value="1"/>
</dbReference>
<organism evidence="7 8">
    <name type="scientific">Scleropages formosus</name>
    <name type="common">Asian bonytongue</name>
    <name type="synonym">Osteoglossum formosum</name>
    <dbReference type="NCBI Taxonomy" id="113540"/>
    <lineage>
        <taxon>Eukaryota</taxon>
        <taxon>Metazoa</taxon>
        <taxon>Chordata</taxon>
        <taxon>Craniata</taxon>
        <taxon>Vertebrata</taxon>
        <taxon>Euteleostomi</taxon>
        <taxon>Actinopterygii</taxon>
        <taxon>Neopterygii</taxon>
        <taxon>Teleostei</taxon>
        <taxon>Osteoglossocephala</taxon>
        <taxon>Osteoglossomorpha</taxon>
        <taxon>Osteoglossiformes</taxon>
        <taxon>Osteoglossidae</taxon>
        <taxon>Scleropages</taxon>
    </lineage>
</organism>
<dbReference type="InterPro" id="IPR036910">
    <property type="entry name" value="HMG_box_dom_sf"/>
</dbReference>
<dbReference type="KEGG" id="sfm:108926270"/>
<name>A0A8C9SGC9_SCLFO</name>
<dbReference type="SUPFAM" id="SSF47095">
    <property type="entry name" value="HMG-box"/>
    <property type="match status" value="1"/>
</dbReference>
<reference evidence="7" key="3">
    <citation type="submission" date="2025-09" db="UniProtKB">
        <authorList>
            <consortium name="Ensembl"/>
        </authorList>
    </citation>
    <scope>IDENTIFICATION</scope>
</reference>
<dbReference type="SMART" id="SM00398">
    <property type="entry name" value="HMG"/>
    <property type="match status" value="1"/>
</dbReference>
<feature type="DNA-binding region" description="HMG box" evidence="4">
    <location>
        <begin position="258"/>
        <end position="326"/>
    </location>
</feature>
<feature type="compositionally biased region" description="Basic and acidic residues" evidence="5">
    <location>
        <begin position="226"/>
        <end position="242"/>
    </location>
</feature>
<reference evidence="7 8" key="1">
    <citation type="submission" date="2019-04" db="EMBL/GenBank/DDBJ databases">
        <authorList>
            <consortium name="Wellcome Sanger Institute Data Sharing"/>
        </authorList>
    </citation>
    <scope>NUCLEOTIDE SEQUENCE [LARGE SCALE GENOMIC DNA]</scope>
</reference>
<dbReference type="PROSITE" id="PS50118">
    <property type="entry name" value="HMG_BOX_2"/>
    <property type="match status" value="1"/>
</dbReference>
<dbReference type="PANTHER" id="PTHR45781:SF3">
    <property type="entry name" value="TOX HIGH MOBILITY GROUP BOX FAMILY MEMBER 3"/>
    <property type="match status" value="1"/>
</dbReference>
<evidence type="ECO:0000256" key="4">
    <source>
        <dbReference type="PROSITE-ProRule" id="PRU00267"/>
    </source>
</evidence>
<protein>
    <submittedName>
        <fullName evidence="7">TOX high mobility group box family member 3</fullName>
    </submittedName>
</protein>
<dbReference type="Proteomes" id="UP000694397">
    <property type="component" value="Chromosome 7"/>
</dbReference>
<dbReference type="AlphaFoldDB" id="A0A8C9SGC9"/>
<dbReference type="InterPro" id="IPR051365">
    <property type="entry name" value="TOX_HMG-box_domain"/>
</dbReference>
<feature type="compositionally biased region" description="Polar residues" evidence="5">
    <location>
        <begin position="550"/>
        <end position="561"/>
    </location>
</feature>
<dbReference type="OrthoDB" id="10027956at2759"/>
<keyword evidence="8" id="KW-1185">Reference proteome</keyword>
<evidence type="ECO:0000256" key="2">
    <source>
        <dbReference type="ARBA" id="ARBA00023125"/>
    </source>
</evidence>
<sequence length="561" mass="61215">MDVRFYPTAGGNPVPGEPPSLDFPHCLGYYGYSKFGNSNNYMNMAEANSALLAAGDQTFHTPSLGDEEFEIPPITPPPETDPVFGTSEASMPFPGLADPPQTQRGQFAPQFPPQSLELPYITISRSLLEQEGSVHNNGLPVSIGESQLRQYNPDPSVVMRSIINMSNPSAMISQNQLTSIGQSQLNAQRSLNMSGQNIPHTSPSPPASKSATPSPSSSINEEEPDDINRTIGEKRPAPDAGKKPKTPKKKKKKDPNEPQKPVSAYALFFRDTQAAIKGQNPNATFGEVSKIVASMWDSLGEEQKQVYKSKTEAAKKEYLKALAAYRASLVSKAAAESAEAQTIRSVQQTLASTNLSSSLMLSSSLSQHPSMSVAAQALQQALPRAIAPKPLPLRLPGSQIAASVSTPPQIVPSTVSSQLLGQMGACGPMTPGAQPNVAAAQMSPPMQPPHLQHQQLHHQQVHQQMQQQHFQHHLQQQLQQHHLQQQQHMQLQHMHMQQLHQQQLQQLQQQQQQQQQQHHSQCSPPQHSPSVPHSVGSPQTTPKQQPQIQANAQVLSQVSIY</sequence>
<dbReference type="CDD" id="cd21995">
    <property type="entry name" value="HMG-box_TOX-like"/>
    <property type="match status" value="1"/>
</dbReference>
<dbReference type="GO" id="GO:0006357">
    <property type="term" value="P:regulation of transcription by RNA polymerase II"/>
    <property type="evidence" value="ECO:0007669"/>
    <property type="project" value="TreeGrafter"/>
</dbReference>
<feature type="region of interest" description="Disordered" evidence="5">
    <location>
        <begin position="441"/>
        <end position="561"/>
    </location>
</feature>
<comment type="subcellular location">
    <subcellularLocation>
        <location evidence="1">Nucleus</location>
    </subcellularLocation>
</comment>
<keyword evidence="2 4" id="KW-0238">DNA-binding</keyword>
<dbReference type="Ensembl" id="ENSSFOT00015031623.2">
    <property type="protein sequence ID" value="ENSSFOP00015031271.2"/>
    <property type="gene ID" value="ENSSFOG00015030392.1"/>
</dbReference>
<dbReference type="PANTHER" id="PTHR45781">
    <property type="entry name" value="AGAP000281-PA"/>
    <property type="match status" value="1"/>
</dbReference>
<feature type="compositionally biased region" description="Basic residues" evidence="5">
    <location>
        <begin position="243"/>
        <end position="253"/>
    </location>
</feature>
<evidence type="ECO:0000256" key="3">
    <source>
        <dbReference type="ARBA" id="ARBA00023242"/>
    </source>
</evidence>
<dbReference type="GeneTree" id="ENSGT00940000158043"/>
<dbReference type="Gene3D" id="1.10.30.10">
    <property type="entry name" value="High mobility group box domain"/>
    <property type="match status" value="1"/>
</dbReference>
<gene>
    <name evidence="7" type="primary">TOX3</name>
    <name evidence="7" type="synonym">tox3</name>
</gene>
<evidence type="ECO:0000256" key="5">
    <source>
        <dbReference type="SAM" id="MobiDB-lite"/>
    </source>
</evidence>
<dbReference type="PRINTS" id="PR00886">
    <property type="entry name" value="HIGHMOBLTY12"/>
</dbReference>
<dbReference type="InterPro" id="IPR009071">
    <property type="entry name" value="HMG_box_dom"/>
</dbReference>
<feature type="region of interest" description="Disordered" evidence="5">
    <location>
        <begin position="193"/>
        <end position="262"/>
    </location>
</feature>
<dbReference type="FunFam" id="1.10.30.10:FF:000005">
    <property type="entry name" value="TOX high mobility group box family member 3"/>
    <property type="match status" value="1"/>
</dbReference>
<proteinExistence type="predicted"/>
<feature type="domain" description="HMG box" evidence="6">
    <location>
        <begin position="258"/>
        <end position="326"/>
    </location>
</feature>
<feature type="compositionally biased region" description="Low complexity" evidence="5">
    <location>
        <begin position="441"/>
        <end position="454"/>
    </location>
</feature>
<accession>A0A8C9SGC9</accession>
<keyword evidence="3 4" id="KW-0539">Nucleus</keyword>